<dbReference type="PANTHER" id="PTHR35811">
    <property type="entry name" value="SLR1870 PROTEIN"/>
    <property type="match status" value="1"/>
</dbReference>
<dbReference type="Gene3D" id="3.30.420.610">
    <property type="entry name" value="LOTUS domain-like"/>
    <property type="match status" value="1"/>
</dbReference>
<dbReference type="Pfam" id="PF01936">
    <property type="entry name" value="NYN"/>
    <property type="match status" value="1"/>
</dbReference>
<evidence type="ECO:0000313" key="3">
    <source>
        <dbReference type="Proteomes" id="UP000199259"/>
    </source>
</evidence>
<proteinExistence type="predicted"/>
<feature type="domain" description="HTH OST-type" evidence="1">
    <location>
        <begin position="172"/>
        <end position="250"/>
    </location>
</feature>
<dbReference type="Proteomes" id="UP000199259">
    <property type="component" value="Unassembled WGS sequence"/>
</dbReference>
<dbReference type="CDD" id="cd10146">
    <property type="entry name" value="LabA_like_C"/>
    <property type="match status" value="1"/>
</dbReference>
<dbReference type="CDD" id="cd11297">
    <property type="entry name" value="PIN_LabA-like_N_1"/>
    <property type="match status" value="1"/>
</dbReference>
<keyword evidence="3" id="KW-1185">Reference proteome</keyword>
<gene>
    <name evidence="2" type="ORF">SAMN04488589_1520</name>
</gene>
<dbReference type="Pfam" id="PF12872">
    <property type="entry name" value="OST-HTH"/>
    <property type="match status" value="1"/>
</dbReference>
<name>A0A7Z7B1R6_9EURY</name>
<protein>
    <submittedName>
        <fullName evidence="2">OST-HTH/LOTUS domain-containing protein</fullName>
    </submittedName>
</protein>
<dbReference type="PROSITE" id="PS51644">
    <property type="entry name" value="HTH_OST"/>
    <property type="match status" value="1"/>
</dbReference>
<dbReference type="InterPro" id="IPR041966">
    <property type="entry name" value="LOTUS-like"/>
</dbReference>
<dbReference type="Gene3D" id="3.40.50.1010">
    <property type="entry name" value="5'-nuclease"/>
    <property type="match status" value="1"/>
</dbReference>
<organism evidence="2 3">
    <name type="scientific">Methanolobus vulcani</name>
    <dbReference type="NCBI Taxonomy" id="38026"/>
    <lineage>
        <taxon>Archaea</taxon>
        <taxon>Methanobacteriati</taxon>
        <taxon>Methanobacteriota</taxon>
        <taxon>Stenosarchaea group</taxon>
        <taxon>Methanomicrobia</taxon>
        <taxon>Methanosarcinales</taxon>
        <taxon>Methanosarcinaceae</taxon>
        <taxon>Methanolobus</taxon>
    </lineage>
</organism>
<dbReference type="PANTHER" id="PTHR35811:SF1">
    <property type="entry name" value="HTH OST-TYPE DOMAIN-CONTAINING PROTEIN"/>
    <property type="match status" value="1"/>
</dbReference>
<dbReference type="OrthoDB" id="141691at2157"/>
<dbReference type="InterPro" id="IPR021139">
    <property type="entry name" value="NYN"/>
</dbReference>
<reference evidence="2 3" key="1">
    <citation type="submission" date="2016-10" db="EMBL/GenBank/DDBJ databases">
        <authorList>
            <person name="Varghese N."/>
            <person name="Submissions S."/>
        </authorList>
    </citation>
    <scope>NUCLEOTIDE SEQUENCE [LARGE SCALE GENOMIC DNA]</scope>
    <source>
        <strain evidence="2 3">PL 12/M</strain>
    </source>
</reference>
<dbReference type="InterPro" id="IPR025605">
    <property type="entry name" value="OST-HTH/LOTUS_dom"/>
</dbReference>
<accession>A0A7Z7B1R6</accession>
<dbReference type="EMBL" id="FNCA01000004">
    <property type="protein sequence ID" value="SDF85073.1"/>
    <property type="molecule type" value="Genomic_DNA"/>
</dbReference>
<comment type="caution">
    <text evidence="2">The sequence shown here is derived from an EMBL/GenBank/DDBJ whole genome shotgun (WGS) entry which is preliminary data.</text>
</comment>
<dbReference type="RefSeq" id="WP_091709866.1">
    <property type="nucleotide sequence ID" value="NZ_FNCA01000004.1"/>
</dbReference>
<sequence>MEENGTHDKLAVLIDADNAQPSIIEGLMDEIAIYGVASVKRIYGDWTSPNLVSWKESLLDHSIQPIQQFAYTTGKNATDSSLIIDAMDLLYTEKLDGFCIVSSDSDFTRLSQRIREAGLKVYGFGEKKTPVAFISACDKFIYTENLRKEETSISEISTSSKSEKWSTNELKGDSKLVNHLRNAVEDSADEDGWAFLAEVGGNLIKRSPDFDPRNYGYKKLGELVEATNLFDIDKRTHSGSGKSMLIYVRDKRNRGKK</sequence>
<evidence type="ECO:0000313" key="2">
    <source>
        <dbReference type="EMBL" id="SDF85073.1"/>
    </source>
</evidence>
<evidence type="ECO:0000259" key="1">
    <source>
        <dbReference type="PROSITE" id="PS51644"/>
    </source>
</evidence>
<dbReference type="AlphaFoldDB" id="A0A7Z7B1R6"/>
<dbReference type="GO" id="GO:0004540">
    <property type="term" value="F:RNA nuclease activity"/>
    <property type="evidence" value="ECO:0007669"/>
    <property type="project" value="InterPro"/>
</dbReference>